<dbReference type="Pfam" id="PF01916">
    <property type="entry name" value="DS"/>
    <property type="match status" value="1"/>
</dbReference>
<name>G4ZL81_PHYSP</name>
<gene>
    <name evidence="4" type="ORF">PHYSODRAFT_509984</name>
</gene>
<dbReference type="KEGG" id="psoj:PHYSODRAFT_509984"/>
<dbReference type="NCBIfam" id="TIGR00321">
    <property type="entry name" value="dhys"/>
    <property type="match status" value="1"/>
</dbReference>
<dbReference type="SUPFAM" id="SSF52467">
    <property type="entry name" value="DHS-like NAD/FAD-binding domain"/>
    <property type="match status" value="1"/>
</dbReference>
<dbReference type="RefSeq" id="XP_009529344.1">
    <property type="nucleotide sequence ID" value="XM_009531049.1"/>
</dbReference>
<dbReference type="GO" id="GO:0005737">
    <property type="term" value="C:cytoplasm"/>
    <property type="evidence" value="ECO:0007669"/>
    <property type="project" value="TreeGrafter"/>
</dbReference>
<dbReference type="GeneID" id="20659055"/>
<sequence length="384" mass="43114">MSSSAPTTDSSVPQVAQDAVLVRSEDLEGKSAHVRGYDFNEGVDYEKLMQSYVTMGYQGTNLGEAIEEIKRMRKWRLSDDPVSPDEHDEERKDPAYRATVKTKIFLGYTSNLISSGLRESLRFLAQHKMVDVIVSSAGGIEEDFIKCLAPTYIGDFALKGENLRRRGINRIGNLLVPNDNYCKFEDWMDPILDKMLEEQKTQGTIWSPSTIIHRLGKEINNEESVYYWAYKNNIPVFCPSLTDGSIGDMIYFHSYRNEGLIVDIASDIRRMNDHTIRAPGKTGVIILGGGMVKHHILNANLMRNGADFGVFVNTGQEFDGSDAGARPDEAISWGKLRLDSKPVKLYADATLVFPLIVAETFAKEFHAEKKEEEESAKPNKREAS</sequence>
<dbReference type="InterPro" id="IPR036982">
    <property type="entry name" value="Deoxyhypusine_synthase_sf"/>
</dbReference>
<evidence type="ECO:0000313" key="4">
    <source>
        <dbReference type="EMBL" id="EGZ15595.1"/>
    </source>
</evidence>
<keyword evidence="3" id="KW-0520">NAD</keyword>
<evidence type="ECO:0000256" key="2">
    <source>
        <dbReference type="ARBA" id="ARBA00022679"/>
    </source>
</evidence>
<proteinExistence type="inferred from homology"/>
<dbReference type="PANTHER" id="PTHR11703">
    <property type="entry name" value="DEOXYHYPUSINE SYNTHASE"/>
    <property type="match status" value="1"/>
</dbReference>
<keyword evidence="5" id="KW-1185">Reference proteome</keyword>
<dbReference type="SMR" id="G4ZL81"/>
<dbReference type="InterPro" id="IPR029035">
    <property type="entry name" value="DHS-like_NAD/FAD-binding_dom"/>
</dbReference>
<dbReference type="PANTHER" id="PTHR11703:SF0">
    <property type="entry name" value="DEOXYHYPUSINE SYNTHASE"/>
    <property type="match status" value="1"/>
</dbReference>
<protein>
    <recommendedName>
        <fullName evidence="6">Deoxyhypusine synthase</fullName>
    </recommendedName>
</protein>
<accession>G4ZL81</accession>
<dbReference type="Gene3D" id="3.40.910.10">
    <property type="entry name" value="Deoxyhypusine synthase"/>
    <property type="match status" value="1"/>
</dbReference>
<dbReference type="STRING" id="1094619.G4ZL81"/>
<dbReference type="OMA" id="HSIINAN"/>
<evidence type="ECO:0000313" key="5">
    <source>
        <dbReference type="Proteomes" id="UP000002640"/>
    </source>
</evidence>
<dbReference type="AlphaFoldDB" id="G4ZL81"/>
<evidence type="ECO:0008006" key="6">
    <source>
        <dbReference type="Google" id="ProtNLM"/>
    </source>
</evidence>
<dbReference type="EMBL" id="JH159155">
    <property type="protein sequence ID" value="EGZ15595.1"/>
    <property type="molecule type" value="Genomic_DNA"/>
</dbReference>
<dbReference type="GO" id="GO:0034038">
    <property type="term" value="F:deoxyhypusine synthase activity"/>
    <property type="evidence" value="ECO:0007669"/>
    <property type="project" value="TreeGrafter"/>
</dbReference>
<reference evidence="4 5" key="1">
    <citation type="journal article" date="2006" name="Science">
        <title>Phytophthora genome sequences uncover evolutionary origins and mechanisms of pathogenesis.</title>
        <authorList>
            <person name="Tyler B.M."/>
            <person name="Tripathy S."/>
            <person name="Zhang X."/>
            <person name="Dehal P."/>
            <person name="Jiang R.H."/>
            <person name="Aerts A."/>
            <person name="Arredondo F.D."/>
            <person name="Baxter L."/>
            <person name="Bensasson D."/>
            <person name="Beynon J.L."/>
            <person name="Chapman J."/>
            <person name="Damasceno C.M."/>
            <person name="Dorrance A.E."/>
            <person name="Dou D."/>
            <person name="Dickerman A.W."/>
            <person name="Dubchak I.L."/>
            <person name="Garbelotto M."/>
            <person name="Gijzen M."/>
            <person name="Gordon S.G."/>
            <person name="Govers F."/>
            <person name="Grunwald N.J."/>
            <person name="Huang W."/>
            <person name="Ivors K.L."/>
            <person name="Jones R.W."/>
            <person name="Kamoun S."/>
            <person name="Krampis K."/>
            <person name="Lamour K.H."/>
            <person name="Lee M.K."/>
            <person name="McDonald W.H."/>
            <person name="Medina M."/>
            <person name="Meijer H.J."/>
            <person name="Nordberg E.K."/>
            <person name="Maclean D.J."/>
            <person name="Ospina-Giraldo M.D."/>
            <person name="Morris P.F."/>
            <person name="Phuntumart V."/>
            <person name="Putnam N.H."/>
            <person name="Rash S."/>
            <person name="Rose J.K."/>
            <person name="Sakihama Y."/>
            <person name="Salamov A.A."/>
            <person name="Savidor A."/>
            <person name="Scheuring C.F."/>
            <person name="Smith B.M."/>
            <person name="Sobral B.W."/>
            <person name="Terry A."/>
            <person name="Torto-Alalibo T.A."/>
            <person name="Win J."/>
            <person name="Xu Z."/>
            <person name="Zhang H."/>
            <person name="Grigoriev I.V."/>
            <person name="Rokhsar D.S."/>
            <person name="Boore J.L."/>
        </authorList>
    </citation>
    <scope>NUCLEOTIDE SEQUENCE [LARGE SCALE GENOMIC DNA]</scope>
    <source>
        <strain evidence="4 5">P6497</strain>
    </source>
</reference>
<organism evidence="4 5">
    <name type="scientific">Phytophthora sojae (strain P6497)</name>
    <name type="common">Soybean stem and root rot agent</name>
    <name type="synonym">Phytophthora megasperma f. sp. glycines</name>
    <dbReference type="NCBI Taxonomy" id="1094619"/>
    <lineage>
        <taxon>Eukaryota</taxon>
        <taxon>Sar</taxon>
        <taxon>Stramenopiles</taxon>
        <taxon>Oomycota</taxon>
        <taxon>Peronosporomycetes</taxon>
        <taxon>Peronosporales</taxon>
        <taxon>Peronosporaceae</taxon>
        <taxon>Phytophthora</taxon>
    </lineage>
</organism>
<dbReference type="InParanoid" id="G4ZL81"/>
<dbReference type="FunCoup" id="G4ZL81">
    <property type="interactions" value="460"/>
</dbReference>
<dbReference type="InterPro" id="IPR002773">
    <property type="entry name" value="Deoxyhypusine_synthase"/>
</dbReference>
<dbReference type="Proteomes" id="UP000002640">
    <property type="component" value="Unassembled WGS sequence"/>
</dbReference>
<evidence type="ECO:0000256" key="1">
    <source>
        <dbReference type="ARBA" id="ARBA00009892"/>
    </source>
</evidence>
<comment type="similarity">
    <text evidence="1">Belongs to the deoxyhypusine synthase family.</text>
</comment>
<evidence type="ECO:0000256" key="3">
    <source>
        <dbReference type="ARBA" id="ARBA00023027"/>
    </source>
</evidence>
<dbReference type="FunFam" id="3.40.910.10:FF:000004">
    <property type="entry name" value="Probable deoxyhypusine synthase"/>
    <property type="match status" value="1"/>
</dbReference>
<keyword evidence="2" id="KW-0808">Transferase</keyword>